<accession>A0A0T5NYE5</accession>
<dbReference type="STRING" id="1641875.XM53_03890"/>
<dbReference type="Proteomes" id="UP000051295">
    <property type="component" value="Unassembled WGS sequence"/>
</dbReference>
<reference evidence="3 4" key="1">
    <citation type="submission" date="2015-04" db="EMBL/GenBank/DDBJ databases">
        <title>The draft genome sequence of Roseovarius sp.R12b.</title>
        <authorList>
            <person name="Li G."/>
            <person name="Lai Q."/>
            <person name="Shao Z."/>
            <person name="Yan P."/>
        </authorList>
    </citation>
    <scope>NUCLEOTIDE SEQUENCE [LARGE SCALE GENOMIC DNA]</scope>
    <source>
        <strain evidence="3 4">R12B</strain>
    </source>
</reference>
<comment type="caution">
    <text evidence="3">The sequence shown here is derived from an EMBL/GenBank/DDBJ whole genome shotgun (WGS) entry which is preliminary data.</text>
</comment>
<dbReference type="Pfam" id="PF07331">
    <property type="entry name" value="TctB"/>
    <property type="match status" value="1"/>
</dbReference>
<keyword evidence="4" id="KW-1185">Reference proteome</keyword>
<evidence type="ECO:0000313" key="3">
    <source>
        <dbReference type="EMBL" id="KRS13727.1"/>
    </source>
</evidence>
<gene>
    <name evidence="3" type="ORF">XM53_03890</name>
</gene>
<dbReference type="EMBL" id="LAXJ01000003">
    <property type="protein sequence ID" value="KRS13727.1"/>
    <property type="molecule type" value="Genomic_DNA"/>
</dbReference>
<proteinExistence type="predicted"/>
<protein>
    <recommendedName>
        <fullName evidence="2">DUF1468 domain-containing protein</fullName>
    </recommendedName>
</protein>
<keyword evidence="1" id="KW-0812">Transmembrane</keyword>
<keyword evidence="1" id="KW-0472">Membrane</keyword>
<evidence type="ECO:0000313" key="4">
    <source>
        <dbReference type="Proteomes" id="UP000051295"/>
    </source>
</evidence>
<dbReference type="InterPro" id="IPR009936">
    <property type="entry name" value="DUF1468"/>
</dbReference>
<dbReference type="PATRIC" id="fig|1641875.4.peg.2788"/>
<feature type="transmembrane region" description="Helical" evidence="1">
    <location>
        <begin position="75"/>
        <end position="103"/>
    </location>
</feature>
<evidence type="ECO:0000256" key="1">
    <source>
        <dbReference type="SAM" id="Phobius"/>
    </source>
</evidence>
<sequence>MAGILLAATSLACILWLFPGHVSSETTPGDLPPTVIPYLSAGVVFLLAVGLVLQTLFRDTGEELPVPSKSVLSDVLFASAATGVILLAFYKAGFLALAIPLTAVTMIFSGGRNRLVIALVSVLFPLMVWLGARFIFGVYLP</sequence>
<organism evidence="3 4">
    <name type="scientific">Roseovarius atlanticus</name>
    <dbReference type="NCBI Taxonomy" id="1641875"/>
    <lineage>
        <taxon>Bacteria</taxon>
        <taxon>Pseudomonadati</taxon>
        <taxon>Pseudomonadota</taxon>
        <taxon>Alphaproteobacteria</taxon>
        <taxon>Rhodobacterales</taxon>
        <taxon>Roseobacteraceae</taxon>
        <taxon>Roseovarius</taxon>
    </lineage>
</organism>
<dbReference type="AlphaFoldDB" id="A0A0T5NYE5"/>
<feature type="transmembrane region" description="Helical" evidence="1">
    <location>
        <begin position="34"/>
        <end position="54"/>
    </location>
</feature>
<keyword evidence="1" id="KW-1133">Transmembrane helix</keyword>
<evidence type="ECO:0000259" key="2">
    <source>
        <dbReference type="Pfam" id="PF07331"/>
    </source>
</evidence>
<name>A0A0T5NYE5_9RHOB</name>
<feature type="transmembrane region" description="Helical" evidence="1">
    <location>
        <begin position="115"/>
        <end position="140"/>
    </location>
</feature>
<feature type="domain" description="DUF1468" evidence="2">
    <location>
        <begin position="3"/>
        <end position="141"/>
    </location>
</feature>